<keyword evidence="2" id="KW-0805">Transcription regulation</keyword>
<evidence type="ECO:0000313" key="8">
    <source>
        <dbReference type="Proteomes" id="UP000326939"/>
    </source>
</evidence>
<dbReference type="PROSITE" id="PS50985">
    <property type="entry name" value="GRAS"/>
    <property type="match status" value="1"/>
</dbReference>
<evidence type="ECO:0000256" key="6">
    <source>
        <dbReference type="SAM" id="MobiDB-lite"/>
    </source>
</evidence>
<feature type="compositionally biased region" description="Polar residues" evidence="6">
    <location>
        <begin position="357"/>
        <end position="368"/>
    </location>
</feature>
<comment type="similarity">
    <text evidence="5">Belongs to the GRAS family.</text>
</comment>
<evidence type="ECO:0000256" key="3">
    <source>
        <dbReference type="ARBA" id="ARBA00023163"/>
    </source>
</evidence>
<keyword evidence="8" id="KW-1185">Reference proteome</keyword>
<organism evidence="7 8">
    <name type="scientific">Salix brachista</name>
    <dbReference type="NCBI Taxonomy" id="2182728"/>
    <lineage>
        <taxon>Eukaryota</taxon>
        <taxon>Viridiplantae</taxon>
        <taxon>Streptophyta</taxon>
        <taxon>Embryophyta</taxon>
        <taxon>Tracheophyta</taxon>
        <taxon>Spermatophyta</taxon>
        <taxon>Magnoliopsida</taxon>
        <taxon>eudicotyledons</taxon>
        <taxon>Gunneridae</taxon>
        <taxon>Pentapetalae</taxon>
        <taxon>rosids</taxon>
        <taxon>fabids</taxon>
        <taxon>Malpighiales</taxon>
        <taxon>Salicaceae</taxon>
        <taxon>Saliceae</taxon>
        <taxon>Salix</taxon>
    </lineage>
</organism>
<comment type="subcellular location">
    <subcellularLocation>
        <location evidence="1">Nucleus</location>
    </subcellularLocation>
</comment>
<sequence>MGSDSRFTEFSGPNKFEDEIVFPVSDQYQNVTNGFKFEDLEFDFVENPLVLPDPDPGNSALSSITSIDGDSPSEDNDSDNLLKYISQVLMEENMEEKPCMFHDPLALQAAERSLYDVLGEKNLPYSPHESPSYGDQFLVDSPDNSFWSSRDYSSNSSFISNTASLVDPQWNGESGESKPSFMQMPLSTGFVFQSAANPSSQSSFKFHNGLASDSAIKPSVGNIVVPNIFSDSDFALHFKRGVEEASKFLPKGNPLVIDLENSSLTPEMNRNAPNVVVKAEKEDREYLPEWLAGKKNHEREDGGFEEERSNKQCAVYIDECELSEMFDMLLGVGDGCQPPQCILNQGEQFESGKALGQNGQTKGTNGSKTRAKRRGDNKEVVDLRTLLILCAQAVSVNDRRTANELLKQIRQHSSPLGDGSQRLAHCFANGLEARLDGTGTHIYTALSVDKTSAVDMLKAYQAYISACPFKKMAIIFANLSILNVAEKASTLHIIDFGILYGFQWPSFIYRLSSRPGGPPKLRITGIELPQSGFRPAERVQETGCRLAKYCERYNVPFEYNAIAQKWDTIQIDDLKINRNEVLAVNCLFRFKNLLDETVVVNSPRNAVLNLISKTKPDIFVHSIVNGSYNAPFFVTRFREALFHFSALFDMLDTNMPREDKMRLKFEKEFYGREAMNVIAREGSERVERPETYKQWQVRNMRAGMKKLPLDPLVIKKLKCKVKVGYHEDFVVDEDDNWMLQGWKGRIVNASSAWIPA</sequence>
<feature type="compositionally biased region" description="Polar residues" evidence="6">
    <location>
        <begin position="59"/>
        <end position="68"/>
    </location>
</feature>
<dbReference type="GO" id="GO:0005634">
    <property type="term" value="C:nucleus"/>
    <property type="evidence" value="ECO:0007669"/>
    <property type="project" value="UniProtKB-SubCell"/>
</dbReference>
<evidence type="ECO:0000256" key="4">
    <source>
        <dbReference type="ARBA" id="ARBA00023242"/>
    </source>
</evidence>
<dbReference type="EMBL" id="VDCV01000009">
    <property type="protein sequence ID" value="KAB5540826.1"/>
    <property type="molecule type" value="Genomic_DNA"/>
</dbReference>
<feature type="short sequence motif" description="VHIID" evidence="5">
    <location>
        <begin position="491"/>
        <end position="495"/>
    </location>
</feature>
<comment type="caution">
    <text evidence="7">The sequence shown here is derived from an EMBL/GenBank/DDBJ whole genome shotgun (WGS) entry which is preliminary data.</text>
</comment>
<evidence type="ECO:0000313" key="7">
    <source>
        <dbReference type="EMBL" id="KAB5540826.1"/>
    </source>
</evidence>
<gene>
    <name evidence="7" type="ORF">DKX38_013800</name>
</gene>
<dbReference type="Proteomes" id="UP000326939">
    <property type="component" value="Chromosome 9"/>
</dbReference>
<protein>
    <submittedName>
        <fullName evidence="7">Uncharacterized protein</fullName>
    </submittedName>
</protein>
<accession>A0A5N5LFM2</accession>
<feature type="region of interest" description="VHIID" evidence="5">
    <location>
        <begin position="460"/>
        <end position="525"/>
    </location>
</feature>
<feature type="region of interest" description="Disordered" evidence="6">
    <location>
        <begin position="48"/>
        <end position="79"/>
    </location>
</feature>
<dbReference type="PANTHER" id="PTHR31636">
    <property type="entry name" value="OSJNBA0084A10.13 PROTEIN-RELATED"/>
    <property type="match status" value="1"/>
</dbReference>
<dbReference type="InterPro" id="IPR005202">
    <property type="entry name" value="TF_GRAS"/>
</dbReference>
<keyword evidence="4" id="KW-0539">Nucleus</keyword>
<name>A0A5N5LFM2_9ROSI</name>
<evidence type="ECO:0000256" key="5">
    <source>
        <dbReference type="PROSITE-ProRule" id="PRU01191"/>
    </source>
</evidence>
<comment type="caution">
    <text evidence="5">Lacks conserved residue(s) required for the propagation of feature annotation.</text>
</comment>
<dbReference type="Pfam" id="PF03514">
    <property type="entry name" value="GRAS"/>
    <property type="match status" value="1"/>
</dbReference>
<evidence type="ECO:0000256" key="1">
    <source>
        <dbReference type="ARBA" id="ARBA00004123"/>
    </source>
</evidence>
<evidence type="ECO:0000256" key="2">
    <source>
        <dbReference type="ARBA" id="ARBA00023015"/>
    </source>
</evidence>
<feature type="region of interest" description="Leucine repeat II (LRII)" evidence="5">
    <location>
        <begin position="541"/>
        <end position="573"/>
    </location>
</feature>
<keyword evidence="3" id="KW-0804">Transcription</keyword>
<feature type="region of interest" description="Leucine repeat I (LRI)" evidence="5">
    <location>
        <begin position="381"/>
        <end position="441"/>
    </location>
</feature>
<proteinExistence type="inferred from homology"/>
<reference evidence="8" key="1">
    <citation type="journal article" date="2019" name="Gigascience">
        <title>De novo genome assembly of the endangered Acer yangbiense, a plant species with extremely small populations endemic to Yunnan Province, China.</title>
        <authorList>
            <person name="Yang J."/>
            <person name="Wariss H.M."/>
            <person name="Tao L."/>
            <person name="Zhang R."/>
            <person name="Yun Q."/>
            <person name="Hollingsworth P."/>
            <person name="Dao Z."/>
            <person name="Luo G."/>
            <person name="Guo H."/>
            <person name="Ma Y."/>
            <person name="Sun W."/>
        </authorList>
    </citation>
    <scope>NUCLEOTIDE SEQUENCE [LARGE SCALE GENOMIC DNA]</scope>
    <source>
        <strain evidence="8">cv. br00</strain>
    </source>
</reference>
<dbReference type="AlphaFoldDB" id="A0A5N5LFM2"/>
<feature type="region of interest" description="SAW" evidence="5">
    <location>
        <begin position="679"/>
        <end position="754"/>
    </location>
</feature>
<feature type="region of interest" description="Disordered" evidence="6">
    <location>
        <begin position="353"/>
        <end position="376"/>
    </location>
</feature>